<keyword evidence="2" id="KW-0732">Signal</keyword>
<dbReference type="SUPFAM" id="SSF82171">
    <property type="entry name" value="DPP6 N-terminal domain-like"/>
    <property type="match status" value="1"/>
</dbReference>
<protein>
    <recommendedName>
        <fullName evidence="5">WD40 repeat protein</fullName>
    </recommendedName>
</protein>
<evidence type="ECO:0000256" key="2">
    <source>
        <dbReference type="SAM" id="SignalP"/>
    </source>
</evidence>
<dbReference type="KEGG" id="msea:METESE_05990"/>
<dbReference type="AlphaFoldDB" id="A0AA48GM62"/>
<evidence type="ECO:0000313" key="4">
    <source>
        <dbReference type="Proteomes" id="UP001228113"/>
    </source>
</evidence>
<sequence>MGTRTILRLTLSAATAVAWAQEAPYAAWRTLTTAHYRIHYPPSLADWAQDVGSRIEGIHEAVVELVGYESPVPVRVVLADPRAEPNGMALPLLPYPYVVLWRTEPRSDDLHSGAFSTWTEEVVSHELVHIHHLTRPSRAPRVWDRIFGLPLGPLVLKCPRWVSEGYATLAEGRITGSGRPHSAIRAATLRAWARQGQLPTYEALSGMDGYQGGNMAYLVGSAYLAWLERSRPSDPEVLRRFWRQLASRKGRTFDAAFKATFGCWPAEGYQRFVAETTHDALAWEARLRAEGLREGEPVLRAPGTLRTLEVSPDGKRLLGSLEARQHAGLCIWSLVPPAPPAKPAPAARPDPLNQAEDVKPDMPEPPLLARLPTLDHRLPTNGCWVDDRTIRFQIKQADSEGTLHPGPAVWRLGRGADLRPVQVPAPRATFLEPIHREGRWRLLLEGRELPLPGQAIGRAVLDPTGTAVWAASEVDGIWAIVKVPFTRAEGAPVFGPPEVITRTVGGAWNPALSPDGRTLYFTVLDPRGMEVRRLDLTQPPPPRVEVPAPRTFTEATVMPPPVETVHLPVVPGPLPTQPYRARAEGWVQMASGMTLGPAGEAWQVGISGADLLGRLSWQALAGFGNAAGPRGAMAGVSSAAWAWKPALAVFTDVERPSRQRFVSVAADRRRTGAELSFTRDLLGETPVWVSPVLGWERVEDPDGAWTAFTRGFAGVRAGARFLRARGPWGVTATPEVEVQTGTTRADEAHPWTLTRASLAVRFDTPALPVRVNLAGGRLTHAASEDRDLLHLGGQATSLVPVALDATRLEQPALPAFLATGDRFLRWRGEAGGTVSAYLEGTALWREGASRPPWLRVAGLRAALDNPLGATSEETLRRMRLEIGVHRPLDGAMRNRTVATVALILRP</sequence>
<evidence type="ECO:0000256" key="1">
    <source>
        <dbReference type="SAM" id="MobiDB-lite"/>
    </source>
</evidence>
<dbReference type="Proteomes" id="UP001228113">
    <property type="component" value="Chromosome"/>
</dbReference>
<evidence type="ECO:0000313" key="3">
    <source>
        <dbReference type="EMBL" id="BDU75641.1"/>
    </source>
</evidence>
<feature type="signal peptide" evidence="2">
    <location>
        <begin position="1"/>
        <end position="20"/>
    </location>
</feature>
<reference evidence="3" key="1">
    <citation type="journal article" date="2023" name="Int. J. Syst. Evol. Microbiol.">
        <title>Mesoterricola silvestris gen. nov., sp. nov., Mesoterricola sediminis sp. nov., Geothrix oryzae sp. nov., Geothrix edaphica sp. nov., Geothrix rubra sp. nov., and Geothrix limicola sp. nov., six novel members of Acidobacteriota isolated from soils.</title>
        <authorList>
            <person name="Itoh H."/>
            <person name="Sugisawa Y."/>
            <person name="Mise K."/>
            <person name="Xu Z."/>
            <person name="Kuniyasu M."/>
            <person name="Ushijima N."/>
            <person name="Kawano K."/>
            <person name="Kobayashi E."/>
            <person name="Shiratori Y."/>
            <person name="Masuda Y."/>
            <person name="Senoo K."/>
        </authorList>
    </citation>
    <scope>NUCLEOTIDE SEQUENCE</scope>
    <source>
        <strain evidence="3">W786</strain>
    </source>
</reference>
<dbReference type="EMBL" id="AP027081">
    <property type="protein sequence ID" value="BDU75641.1"/>
    <property type="molecule type" value="Genomic_DNA"/>
</dbReference>
<gene>
    <name evidence="3" type="ORF">METESE_05990</name>
</gene>
<dbReference type="InterPro" id="IPR011659">
    <property type="entry name" value="WD40"/>
</dbReference>
<accession>A0AA48GM62</accession>
<feature type="region of interest" description="Disordered" evidence="1">
    <location>
        <begin position="340"/>
        <end position="363"/>
    </location>
</feature>
<name>A0AA48GM62_9BACT</name>
<feature type="chain" id="PRO_5041265271" description="WD40 repeat protein" evidence="2">
    <location>
        <begin position="21"/>
        <end position="906"/>
    </location>
</feature>
<organism evidence="3 4">
    <name type="scientific">Mesoterricola sediminis</name>
    <dbReference type="NCBI Taxonomy" id="2927980"/>
    <lineage>
        <taxon>Bacteria</taxon>
        <taxon>Pseudomonadati</taxon>
        <taxon>Acidobacteriota</taxon>
        <taxon>Holophagae</taxon>
        <taxon>Holophagales</taxon>
        <taxon>Holophagaceae</taxon>
        <taxon>Mesoterricola</taxon>
    </lineage>
</organism>
<evidence type="ECO:0008006" key="5">
    <source>
        <dbReference type="Google" id="ProtNLM"/>
    </source>
</evidence>
<dbReference type="Pfam" id="PF07676">
    <property type="entry name" value="PD40"/>
    <property type="match status" value="1"/>
</dbReference>
<proteinExistence type="predicted"/>
<dbReference type="RefSeq" id="WP_316411052.1">
    <property type="nucleotide sequence ID" value="NZ_AP027081.1"/>
</dbReference>
<keyword evidence="4" id="KW-1185">Reference proteome</keyword>